<evidence type="ECO:0000313" key="2">
    <source>
        <dbReference type="Proteomes" id="UP001732700"/>
    </source>
</evidence>
<reference evidence="1" key="1">
    <citation type="submission" date="2021-05" db="EMBL/GenBank/DDBJ databases">
        <authorList>
            <person name="Scholz U."/>
            <person name="Mascher M."/>
            <person name="Fiebig A."/>
        </authorList>
    </citation>
    <scope>NUCLEOTIDE SEQUENCE [LARGE SCALE GENOMIC DNA]</scope>
</reference>
<name>A0ACD5XDG6_AVESA</name>
<sequence>MAASKGASRKGLMSRTLERCWSRLTSSGDGKPSTAPGCFSVYVGPERERFVVRADRANHPLFRRLLDDAEREYGYAAQGPLTLPCDVDAFIEVLWHMDNDRRRHDHDDGRIAAAAVSPICGMQRGGSGSSKGRAAAYRMLSTAKSSPASFFLSLKASPTSTPTPTDAKRR</sequence>
<proteinExistence type="predicted"/>
<evidence type="ECO:0000313" key="1">
    <source>
        <dbReference type="EnsemblPlants" id="AVESA.00010b.r2.4DG0772410.1.CDS.1"/>
    </source>
</evidence>
<organism evidence="1 2">
    <name type="scientific">Avena sativa</name>
    <name type="common">Oat</name>
    <dbReference type="NCBI Taxonomy" id="4498"/>
    <lineage>
        <taxon>Eukaryota</taxon>
        <taxon>Viridiplantae</taxon>
        <taxon>Streptophyta</taxon>
        <taxon>Embryophyta</taxon>
        <taxon>Tracheophyta</taxon>
        <taxon>Spermatophyta</taxon>
        <taxon>Magnoliopsida</taxon>
        <taxon>Liliopsida</taxon>
        <taxon>Poales</taxon>
        <taxon>Poaceae</taxon>
        <taxon>BOP clade</taxon>
        <taxon>Pooideae</taxon>
        <taxon>Poodae</taxon>
        <taxon>Poeae</taxon>
        <taxon>Poeae Chloroplast Group 1 (Aveneae type)</taxon>
        <taxon>Aveninae</taxon>
        <taxon>Avena</taxon>
    </lineage>
</organism>
<dbReference type="Proteomes" id="UP001732700">
    <property type="component" value="Chromosome 4D"/>
</dbReference>
<protein>
    <submittedName>
        <fullName evidence="1">Uncharacterized protein</fullName>
    </submittedName>
</protein>
<reference evidence="1" key="2">
    <citation type="submission" date="2025-09" db="UniProtKB">
        <authorList>
            <consortium name="EnsemblPlants"/>
        </authorList>
    </citation>
    <scope>IDENTIFICATION</scope>
</reference>
<accession>A0ACD5XDG6</accession>
<keyword evidence="2" id="KW-1185">Reference proteome</keyword>
<dbReference type="EnsemblPlants" id="AVESA.00010b.r2.4DG0772410.1">
    <property type="protein sequence ID" value="AVESA.00010b.r2.4DG0772410.1.CDS.1"/>
    <property type="gene ID" value="AVESA.00010b.r2.4DG0772410"/>
</dbReference>